<evidence type="ECO:0000313" key="2">
    <source>
        <dbReference type="EMBL" id="CCI69436.1"/>
    </source>
</evidence>
<geneLocation type="mitochondrion" evidence="2"/>
<sequence>MPQMAPSLWLVIYIFMFFMIVFFNNFLFFFNKSVSKVSYIYNNKIMKFMWQ</sequence>
<keyword evidence="2" id="KW-0496">Mitochondrion</keyword>
<feature type="transmembrane region" description="Helical" evidence="1">
    <location>
        <begin position="6"/>
        <end position="30"/>
    </location>
</feature>
<reference evidence="2" key="2">
    <citation type="submission" date="2012-06" db="EMBL/GenBank/DDBJ databases">
        <authorList>
            <person name="Fan L."/>
        </authorList>
    </citation>
    <scope>NUCLEOTIDE SEQUENCE</scope>
</reference>
<reference evidence="2" key="1">
    <citation type="journal article" date="2012" name="Curr. Biol.">
        <title>Mitogenomic phylogenetic analysis supports continental-scale vicariance in subterranean thalassoid crustaceans.</title>
        <authorList>
            <person name="Bauza-Ribot M.M."/>
            <person name="Juan C."/>
            <person name="Nardi F."/>
            <person name="Oromi P."/>
            <person name="Pons J."/>
            <person name="Jaume D."/>
        </authorList>
    </citation>
    <scope>NUCLEOTIDE SEQUENCE</scope>
</reference>
<protein>
    <submittedName>
        <fullName evidence="2">ATP synthase F0 subunit 8</fullName>
    </submittedName>
</protein>
<keyword evidence="1" id="KW-1133">Transmembrane helix</keyword>
<evidence type="ECO:0000256" key="1">
    <source>
        <dbReference type="SAM" id="Phobius"/>
    </source>
</evidence>
<gene>
    <name evidence="2" type="primary">atp8</name>
</gene>
<name>K7ZVZ6_9CRUS</name>
<dbReference type="AlphaFoldDB" id="K7ZVZ6"/>
<organism evidence="2">
    <name type="scientific">Metacrangonyx sp. 2 MDMBR-2012</name>
    <dbReference type="NCBI Taxonomy" id="1200661"/>
    <lineage>
        <taxon>Eukaryota</taxon>
        <taxon>Metazoa</taxon>
        <taxon>Ecdysozoa</taxon>
        <taxon>Arthropoda</taxon>
        <taxon>Crustacea</taxon>
        <taxon>Multicrustacea</taxon>
        <taxon>Malacostraca</taxon>
        <taxon>Eumalacostraca</taxon>
        <taxon>Peracarida</taxon>
        <taxon>Amphipoda</taxon>
        <taxon>Senticaudata</taxon>
        <taxon>Hadziida</taxon>
        <taxon>Hadzioidea</taxon>
        <taxon>Metacrangonyctidae</taxon>
        <taxon>Metacrangonyx</taxon>
    </lineage>
</organism>
<dbReference type="EMBL" id="HE860507">
    <property type="protein sequence ID" value="CCI69436.1"/>
    <property type="molecule type" value="Genomic_DNA"/>
</dbReference>
<accession>K7ZVZ6</accession>
<proteinExistence type="predicted"/>
<keyword evidence="1" id="KW-0472">Membrane</keyword>
<keyword evidence="1" id="KW-0812">Transmembrane</keyword>